<evidence type="ECO:0000313" key="2">
    <source>
        <dbReference type="Proteomes" id="UP001363151"/>
    </source>
</evidence>
<dbReference type="Proteomes" id="UP001363151">
    <property type="component" value="Unassembled WGS sequence"/>
</dbReference>
<comment type="caution">
    <text evidence="1">The sequence shown here is derived from an EMBL/GenBank/DDBJ whole genome shotgun (WGS) entry which is preliminary data.</text>
</comment>
<name>A0ABR1FMW7_AURAN</name>
<dbReference type="InterPro" id="IPR029058">
    <property type="entry name" value="AB_hydrolase_fold"/>
</dbReference>
<dbReference type="Gene3D" id="3.40.50.1820">
    <property type="entry name" value="alpha/beta hydrolase"/>
    <property type="match status" value="1"/>
</dbReference>
<protein>
    <submittedName>
        <fullName evidence="1">Palmitoyl-(Protein) hydrolase</fullName>
    </submittedName>
</protein>
<dbReference type="GO" id="GO:0016787">
    <property type="term" value="F:hydrolase activity"/>
    <property type="evidence" value="ECO:0007669"/>
    <property type="project" value="UniProtKB-KW"/>
</dbReference>
<keyword evidence="1" id="KW-0378">Hydrolase</keyword>
<accession>A0ABR1FMW7</accession>
<evidence type="ECO:0000313" key="1">
    <source>
        <dbReference type="EMBL" id="KAK7233746.1"/>
    </source>
</evidence>
<gene>
    <name evidence="1" type="ORF">SO694_00101087</name>
</gene>
<keyword evidence="2" id="KW-1185">Reference proteome</keyword>
<organism evidence="1 2">
    <name type="scientific">Aureococcus anophagefferens</name>
    <name type="common">Harmful bloom alga</name>
    <dbReference type="NCBI Taxonomy" id="44056"/>
    <lineage>
        <taxon>Eukaryota</taxon>
        <taxon>Sar</taxon>
        <taxon>Stramenopiles</taxon>
        <taxon>Ochrophyta</taxon>
        <taxon>Pelagophyceae</taxon>
        <taxon>Pelagomonadales</taxon>
        <taxon>Pelagomonadaceae</taxon>
        <taxon>Aureococcus</taxon>
    </lineage>
</organism>
<dbReference type="PANTHER" id="PTHR12277">
    <property type="entry name" value="ALPHA/BETA HYDROLASE DOMAIN-CONTAINING PROTEIN"/>
    <property type="match status" value="1"/>
</dbReference>
<proteinExistence type="predicted"/>
<reference evidence="1 2" key="1">
    <citation type="submission" date="2024-03" db="EMBL/GenBank/DDBJ databases">
        <title>Aureococcus anophagefferens CCMP1851 and Kratosvirus quantuckense: Draft genome of a second virus-susceptible host strain in the model system.</title>
        <authorList>
            <person name="Chase E."/>
            <person name="Truchon A.R."/>
            <person name="Schepens W."/>
            <person name="Wilhelm S.W."/>
        </authorList>
    </citation>
    <scope>NUCLEOTIDE SEQUENCE [LARGE SCALE GENOMIC DNA]</scope>
    <source>
        <strain evidence="1 2">CCMP1851</strain>
    </source>
</reference>
<dbReference type="SUPFAM" id="SSF53474">
    <property type="entry name" value="alpha/beta-Hydrolases"/>
    <property type="match status" value="1"/>
</dbReference>
<dbReference type="EMBL" id="JBBJCI010000356">
    <property type="protein sequence ID" value="KAK7233746.1"/>
    <property type="molecule type" value="Genomic_DNA"/>
</dbReference>
<dbReference type="PANTHER" id="PTHR12277:SF81">
    <property type="entry name" value="PROTEIN ABHD13"/>
    <property type="match status" value="1"/>
</dbReference>
<sequence>MGALVSALAFPVPRLPFAFYNEELLRRDDLVWLYTSKREKIPACHVKASKRPHGNAEDLGLHLPFIDALARATGADVFSYEYVGYSLSRRANLSPGEGRLLPVDRRAWIYLTETLNIPANRIVVYGRSIGTGPSVDLVAGRPSSPARRRRGPAALGLLLQSPLESAIRCALGYGSSLSMYPLDIFKNYEKISVVCKARSSTARVGRPRSTRSGATRAEQGKPVVELFQKAGSA</sequence>